<proteinExistence type="predicted"/>
<reference evidence="1 2" key="1">
    <citation type="journal article" date="2016" name="Nat. Commun.">
        <title>Thousands of microbial genomes shed light on interconnected biogeochemical processes in an aquifer system.</title>
        <authorList>
            <person name="Anantharaman K."/>
            <person name="Brown C.T."/>
            <person name="Hug L.A."/>
            <person name="Sharon I."/>
            <person name="Castelle C.J."/>
            <person name="Probst A.J."/>
            <person name="Thomas B.C."/>
            <person name="Singh A."/>
            <person name="Wilkins M.J."/>
            <person name="Karaoz U."/>
            <person name="Brodie E.L."/>
            <person name="Williams K.H."/>
            <person name="Hubbard S.S."/>
            <person name="Banfield J.F."/>
        </authorList>
    </citation>
    <scope>NUCLEOTIDE SEQUENCE [LARGE SCALE GENOMIC DNA]</scope>
</reference>
<comment type="caution">
    <text evidence="1">The sequence shown here is derived from an EMBL/GenBank/DDBJ whole genome shotgun (WGS) entry which is preliminary data.</text>
</comment>
<dbReference type="EMBL" id="MFKA01000066">
    <property type="protein sequence ID" value="OGG31377.1"/>
    <property type="molecule type" value="Genomic_DNA"/>
</dbReference>
<sequence>MNKIIIRFPLYLGIVVLIISVLAATIKIGERNILLNNRIAARGAEVNLTLNFSLPNIIVVNFISKTEVKGADISMSYNNKEIEILPSTLQGMSGFITTGGEVDQERGVFTFSAVTDKPIKTGILAFFRVRNKIADYEGDIDKVKVDYSKTETRIFGVDMGNLPLTFSGLDYK</sequence>
<dbReference type="Proteomes" id="UP000179209">
    <property type="component" value="Unassembled WGS sequence"/>
</dbReference>
<evidence type="ECO:0000313" key="2">
    <source>
        <dbReference type="Proteomes" id="UP000179209"/>
    </source>
</evidence>
<evidence type="ECO:0000313" key="1">
    <source>
        <dbReference type="EMBL" id="OGG31377.1"/>
    </source>
</evidence>
<protein>
    <recommendedName>
        <fullName evidence="3">Cohesin domain-containing protein</fullName>
    </recommendedName>
</protein>
<organism evidence="1 2">
    <name type="scientific">Candidatus Gottesmanbacteria bacterium RIFCSPLOWO2_02_FULL_38_8</name>
    <dbReference type="NCBI Taxonomy" id="1798397"/>
    <lineage>
        <taxon>Bacteria</taxon>
        <taxon>Candidatus Gottesmaniibacteriota</taxon>
    </lineage>
</organism>
<dbReference type="AlphaFoldDB" id="A0A1F6B4C5"/>
<evidence type="ECO:0008006" key="3">
    <source>
        <dbReference type="Google" id="ProtNLM"/>
    </source>
</evidence>
<gene>
    <name evidence="1" type="ORF">A3I51_00655</name>
</gene>
<accession>A0A1F6B4C5</accession>
<name>A0A1F6B4C5_9BACT</name>